<dbReference type="PANTHER" id="PTHR11941">
    <property type="entry name" value="ENOYL-COA HYDRATASE-RELATED"/>
    <property type="match status" value="1"/>
</dbReference>
<dbReference type="CDD" id="cd06558">
    <property type="entry name" value="crotonase-like"/>
    <property type="match status" value="1"/>
</dbReference>
<keyword evidence="2" id="KW-0456">Lyase</keyword>
<dbReference type="RefSeq" id="WP_241666188.1">
    <property type="nucleotide sequence ID" value="NZ_JACHHE010000002.1"/>
</dbReference>
<evidence type="ECO:0000256" key="3">
    <source>
        <dbReference type="RuleBase" id="RU003707"/>
    </source>
</evidence>
<dbReference type="InterPro" id="IPR018376">
    <property type="entry name" value="Enoyl-CoA_hyd/isom_CS"/>
</dbReference>
<dbReference type="InterPro" id="IPR014748">
    <property type="entry name" value="Enoyl-CoA_hydra_C"/>
</dbReference>
<protein>
    <submittedName>
        <fullName evidence="4">Enoyl-CoA hydratase/carnithine racemase</fullName>
    </submittedName>
</protein>
<dbReference type="PANTHER" id="PTHR11941:SF54">
    <property type="entry name" value="ENOYL-COA HYDRATASE, MITOCHONDRIAL"/>
    <property type="match status" value="1"/>
</dbReference>
<organism evidence="4 5">
    <name type="scientific">Planococcus koreensis</name>
    <dbReference type="NCBI Taxonomy" id="112331"/>
    <lineage>
        <taxon>Bacteria</taxon>
        <taxon>Bacillati</taxon>
        <taxon>Bacillota</taxon>
        <taxon>Bacilli</taxon>
        <taxon>Bacillales</taxon>
        <taxon>Caryophanaceae</taxon>
        <taxon>Planococcus</taxon>
    </lineage>
</organism>
<dbReference type="PROSITE" id="PS00166">
    <property type="entry name" value="ENOYL_COA_HYDRATASE"/>
    <property type="match status" value="1"/>
</dbReference>
<evidence type="ECO:0000313" key="4">
    <source>
        <dbReference type="EMBL" id="MBB5179705.1"/>
    </source>
</evidence>
<evidence type="ECO:0000256" key="1">
    <source>
        <dbReference type="ARBA" id="ARBA00005254"/>
    </source>
</evidence>
<dbReference type="Pfam" id="PF00378">
    <property type="entry name" value="ECH_1"/>
    <property type="match status" value="1"/>
</dbReference>
<proteinExistence type="inferred from homology"/>
<evidence type="ECO:0000256" key="2">
    <source>
        <dbReference type="ARBA" id="ARBA00023239"/>
    </source>
</evidence>
<dbReference type="InterPro" id="IPR029045">
    <property type="entry name" value="ClpP/crotonase-like_dom_sf"/>
</dbReference>
<dbReference type="GO" id="GO:0006635">
    <property type="term" value="P:fatty acid beta-oxidation"/>
    <property type="evidence" value="ECO:0007669"/>
    <property type="project" value="TreeGrafter"/>
</dbReference>
<comment type="similarity">
    <text evidence="1 3">Belongs to the enoyl-CoA hydratase/isomerase family.</text>
</comment>
<evidence type="ECO:0000313" key="5">
    <source>
        <dbReference type="Proteomes" id="UP000525923"/>
    </source>
</evidence>
<accession>A0A7W8CTH6</accession>
<name>A0A7W8CTH6_9BACL</name>
<dbReference type="InterPro" id="IPR001753">
    <property type="entry name" value="Enoyl-CoA_hydra/iso"/>
</dbReference>
<dbReference type="FunFam" id="3.90.226.10:FF:000009">
    <property type="entry name" value="Carnitinyl-CoA dehydratase"/>
    <property type="match status" value="1"/>
</dbReference>
<dbReference type="EMBL" id="JACHHE010000002">
    <property type="protein sequence ID" value="MBB5179705.1"/>
    <property type="molecule type" value="Genomic_DNA"/>
</dbReference>
<sequence length="265" mass="29143">MMADWQTINVKEDHASENVYILELNRPESMNSLNTKMGSELIECLKKLQEKPGLRVLVLTAAGEKSFCAGADLKERKGMTNEQWKKQHDIFEEAYACLRNFPYPVIAAVNGFALGGGMEMLLSCDLRYASEHAQMGLPEVKLGIIPGVGGTQLLPRAIPVGLAKEFLFRGNKIPAHKAFEAGILNGVVPKEELLEATLSIAKEIAANAPLSLKALKKAVNTGLETDLNTALVIELDQYYKCANSADRQEGILAFNEKRKANWQGR</sequence>
<reference evidence="4 5" key="1">
    <citation type="submission" date="2020-08" db="EMBL/GenBank/DDBJ databases">
        <title>Genomic Encyclopedia of Type Strains, Phase IV (KMG-IV): sequencing the most valuable type-strain genomes for metagenomic binning, comparative biology and taxonomic classification.</title>
        <authorList>
            <person name="Goeker M."/>
        </authorList>
    </citation>
    <scope>NUCLEOTIDE SEQUENCE [LARGE SCALE GENOMIC DNA]</scope>
    <source>
        <strain evidence="4 5">DSM 15895</strain>
    </source>
</reference>
<gene>
    <name evidence="4" type="ORF">HNQ44_001129</name>
</gene>
<dbReference type="SUPFAM" id="SSF52096">
    <property type="entry name" value="ClpP/crotonase"/>
    <property type="match status" value="1"/>
</dbReference>
<dbReference type="Gene3D" id="1.10.12.10">
    <property type="entry name" value="Lyase 2-enoyl-coa Hydratase, Chain A, domain 2"/>
    <property type="match status" value="1"/>
</dbReference>
<dbReference type="Gene3D" id="3.90.226.10">
    <property type="entry name" value="2-enoyl-CoA Hydratase, Chain A, domain 1"/>
    <property type="match status" value="1"/>
</dbReference>
<keyword evidence="5" id="KW-1185">Reference proteome</keyword>
<dbReference type="GO" id="GO:0016836">
    <property type="term" value="F:hydro-lyase activity"/>
    <property type="evidence" value="ECO:0007669"/>
    <property type="project" value="UniProtKB-ARBA"/>
</dbReference>
<dbReference type="AlphaFoldDB" id="A0A7W8CTH6"/>
<dbReference type="FunFam" id="1.10.12.10:FF:000001">
    <property type="entry name" value="Probable enoyl-CoA hydratase, mitochondrial"/>
    <property type="match status" value="1"/>
</dbReference>
<comment type="caution">
    <text evidence="4">The sequence shown here is derived from an EMBL/GenBank/DDBJ whole genome shotgun (WGS) entry which is preliminary data.</text>
</comment>
<dbReference type="Proteomes" id="UP000525923">
    <property type="component" value="Unassembled WGS sequence"/>
</dbReference>